<feature type="compositionally biased region" description="Low complexity" evidence="1">
    <location>
        <begin position="7"/>
        <end position="17"/>
    </location>
</feature>
<evidence type="ECO:0000313" key="3">
    <source>
        <dbReference type="Proteomes" id="UP000053097"/>
    </source>
</evidence>
<sequence>MRRTESSTRQQLSTRSSCRGKRKNPRFEKFERPRGRRVNASEGLRVNQRTMMTTPTNDTRHHMNRHSHAHGRRITDTAA</sequence>
<name>A0A026W2A4_OOCBI</name>
<feature type="compositionally biased region" description="Polar residues" evidence="1">
    <location>
        <begin position="47"/>
        <end position="57"/>
    </location>
</feature>
<evidence type="ECO:0000313" key="2">
    <source>
        <dbReference type="EMBL" id="EZA50207.1"/>
    </source>
</evidence>
<keyword evidence="3" id="KW-1185">Reference proteome</keyword>
<feature type="region of interest" description="Disordered" evidence="1">
    <location>
        <begin position="1"/>
        <end position="79"/>
    </location>
</feature>
<proteinExistence type="predicted"/>
<dbReference type="AlphaFoldDB" id="A0A026W2A4"/>
<gene>
    <name evidence="2" type="ORF">X777_11308</name>
</gene>
<dbReference type="Proteomes" id="UP000053097">
    <property type="component" value="Unassembled WGS sequence"/>
</dbReference>
<accession>A0A026W2A4</accession>
<reference evidence="2 3" key="1">
    <citation type="journal article" date="2014" name="Curr. Biol.">
        <title>The genome of the clonal raider ant Cerapachys biroi.</title>
        <authorList>
            <person name="Oxley P.R."/>
            <person name="Ji L."/>
            <person name="Fetter-Pruneda I."/>
            <person name="McKenzie S.K."/>
            <person name="Li C."/>
            <person name="Hu H."/>
            <person name="Zhang G."/>
            <person name="Kronauer D.J."/>
        </authorList>
    </citation>
    <scope>NUCLEOTIDE SEQUENCE [LARGE SCALE GENOMIC DNA]</scope>
</reference>
<dbReference type="EMBL" id="KK107468">
    <property type="protein sequence ID" value="EZA50207.1"/>
    <property type="molecule type" value="Genomic_DNA"/>
</dbReference>
<feature type="compositionally biased region" description="Basic residues" evidence="1">
    <location>
        <begin position="62"/>
        <end position="72"/>
    </location>
</feature>
<organism evidence="2 3">
    <name type="scientific">Ooceraea biroi</name>
    <name type="common">Clonal raider ant</name>
    <name type="synonym">Cerapachys biroi</name>
    <dbReference type="NCBI Taxonomy" id="2015173"/>
    <lineage>
        <taxon>Eukaryota</taxon>
        <taxon>Metazoa</taxon>
        <taxon>Ecdysozoa</taxon>
        <taxon>Arthropoda</taxon>
        <taxon>Hexapoda</taxon>
        <taxon>Insecta</taxon>
        <taxon>Pterygota</taxon>
        <taxon>Neoptera</taxon>
        <taxon>Endopterygota</taxon>
        <taxon>Hymenoptera</taxon>
        <taxon>Apocrita</taxon>
        <taxon>Aculeata</taxon>
        <taxon>Formicoidea</taxon>
        <taxon>Formicidae</taxon>
        <taxon>Dorylinae</taxon>
        <taxon>Ooceraea</taxon>
    </lineage>
</organism>
<protein>
    <submittedName>
        <fullName evidence="2">Uncharacterized protein</fullName>
    </submittedName>
</protein>
<evidence type="ECO:0000256" key="1">
    <source>
        <dbReference type="SAM" id="MobiDB-lite"/>
    </source>
</evidence>